<dbReference type="InterPro" id="IPR029058">
    <property type="entry name" value="AB_hydrolase_fold"/>
</dbReference>
<dbReference type="InterPro" id="IPR022742">
    <property type="entry name" value="Hydrolase_4"/>
</dbReference>
<evidence type="ECO:0000313" key="3">
    <source>
        <dbReference type="EMBL" id="KAK3307387.1"/>
    </source>
</evidence>
<comment type="similarity">
    <text evidence="1">Belongs to the polyketide transferase af380 family.</text>
</comment>
<organism evidence="3 4">
    <name type="scientific">Chaetomium strumarium</name>
    <dbReference type="NCBI Taxonomy" id="1170767"/>
    <lineage>
        <taxon>Eukaryota</taxon>
        <taxon>Fungi</taxon>
        <taxon>Dikarya</taxon>
        <taxon>Ascomycota</taxon>
        <taxon>Pezizomycotina</taxon>
        <taxon>Sordariomycetes</taxon>
        <taxon>Sordariomycetidae</taxon>
        <taxon>Sordariales</taxon>
        <taxon>Chaetomiaceae</taxon>
        <taxon>Chaetomium</taxon>
    </lineage>
</organism>
<protein>
    <submittedName>
        <fullName evidence="3">Alpha/Beta hydrolase protein</fullName>
    </submittedName>
</protein>
<proteinExistence type="inferred from homology"/>
<dbReference type="GO" id="GO:0016787">
    <property type="term" value="F:hydrolase activity"/>
    <property type="evidence" value="ECO:0007669"/>
    <property type="project" value="UniProtKB-KW"/>
</dbReference>
<dbReference type="PANTHER" id="PTHR47751:SF2">
    <property type="entry name" value="DLTD N-TERMINAL DOMAIN PROTEIN (AFU_ORTHOLOGUE AFUA_8G00380)-RELATED"/>
    <property type="match status" value="1"/>
</dbReference>
<dbReference type="Gene3D" id="1.10.10.800">
    <property type="match status" value="1"/>
</dbReference>
<dbReference type="InterPro" id="IPR051411">
    <property type="entry name" value="Polyketide_trans_af380"/>
</dbReference>
<dbReference type="SUPFAM" id="SSF53474">
    <property type="entry name" value="alpha/beta-Hydrolases"/>
    <property type="match status" value="1"/>
</dbReference>
<accession>A0AAJ0GWE7</accession>
<dbReference type="GeneID" id="87883596"/>
<dbReference type="PANTHER" id="PTHR47751">
    <property type="entry name" value="SUPERFAMILY HYDROLASE, PUTATIVE (AFU_ORTHOLOGUE AFUA_2G16580)-RELATED"/>
    <property type="match status" value="1"/>
</dbReference>
<comment type="caution">
    <text evidence="3">The sequence shown here is derived from an EMBL/GenBank/DDBJ whole genome shotgun (WGS) entry which is preliminary data.</text>
</comment>
<feature type="domain" description="Serine aminopeptidase S33" evidence="2">
    <location>
        <begin position="34"/>
        <end position="280"/>
    </location>
</feature>
<dbReference type="Gene3D" id="3.40.50.1820">
    <property type="entry name" value="alpha/beta hydrolase"/>
    <property type="match status" value="1"/>
</dbReference>
<dbReference type="AlphaFoldDB" id="A0AAJ0GWE7"/>
<keyword evidence="3" id="KW-0378">Hydrolase</keyword>
<dbReference type="RefSeq" id="XP_062723167.1">
    <property type="nucleotide sequence ID" value="XM_062864767.1"/>
</dbReference>
<evidence type="ECO:0000313" key="4">
    <source>
        <dbReference type="Proteomes" id="UP001273166"/>
    </source>
</evidence>
<dbReference type="Proteomes" id="UP001273166">
    <property type="component" value="Unassembled WGS sequence"/>
</dbReference>
<evidence type="ECO:0000259" key="2">
    <source>
        <dbReference type="Pfam" id="PF12146"/>
    </source>
</evidence>
<evidence type="ECO:0000256" key="1">
    <source>
        <dbReference type="ARBA" id="ARBA00029464"/>
    </source>
</evidence>
<name>A0AAJ0GWE7_9PEZI</name>
<reference evidence="3" key="2">
    <citation type="submission" date="2023-06" db="EMBL/GenBank/DDBJ databases">
        <authorList>
            <consortium name="Lawrence Berkeley National Laboratory"/>
            <person name="Mondo S.J."/>
            <person name="Hensen N."/>
            <person name="Bonometti L."/>
            <person name="Westerberg I."/>
            <person name="Brannstrom I.O."/>
            <person name="Guillou S."/>
            <person name="Cros-Aarteil S."/>
            <person name="Calhoun S."/>
            <person name="Haridas S."/>
            <person name="Kuo A."/>
            <person name="Pangilinan J."/>
            <person name="Riley R."/>
            <person name="Labutti K."/>
            <person name="Andreopoulos B."/>
            <person name="Lipzen A."/>
            <person name="Chen C."/>
            <person name="Yanf M."/>
            <person name="Daum C."/>
            <person name="Ng V."/>
            <person name="Clum A."/>
            <person name="Steindorff A."/>
            <person name="Ohm R."/>
            <person name="Martin F."/>
            <person name="Silar P."/>
            <person name="Natvig D."/>
            <person name="Lalanne C."/>
            <person name="Gautier V."/>
            <person name="Ament-Velasquez S.L."/>
            <person name="Kruys A."/>
            <person name="Hutchinson M.I."/>
            <person name="Powell A.J."/>
            <person name="Barry K."/>
            <person name="Miller A.N."/>
            <person name="Grigoriev I.V."/>
            <person name="Debuchy R."/>
            <person name="Gladieux P."/>
            <person name="Thoren M.H."/>
            <person name="Johannesson H."/>
        </authorList>
    </citation>
    <scope>NUCLEOTIDE SEQUENCE</scope>
    <source>
        <strain evidence="3">CBS 333.67</strain>
    </source>
</reference>
<keyword evidence="4" id="KW-1185">Reference proteome</keyword>
<dbReference type="EMBL" id="JAUDZG010000003">
    <property type="protein sequence ID" value="KAK3307387.1"/>
    <property type="molecule type" value="Genomic_DNA"/>
</dbReference>
<gene>
    <name evidence="3" type="ORF">B0T15DRAFT_395186</name>
</gene>
<reference evidence="3" key="1">
    <citation type="journal article" date="2023" name="Mol. Phylogenet. Evol.">
        <title>Genome-scale phylogeny and comparative genomics of the fungal order Sordariales.</title>
        <authorList>
            <person name="Hensen N."/>
            <person name="Bonometti L."/>
            <person name="Westerberg I."/>
            <person name="Brannstrom I.O."/>
            <person name="Guillou S."/>
            <person name="Cros-Aarteil S."/>
            <person name="Calhoun S."/>
            <person name="Haridas S."/>
            <person name="Kuo A."/>
            <person name="Mondo S."/>
            <person name="Pangilinan J."/>
            <person name="Riley R."/>
            <person name="LaButti K."/>
            <person name="Andreopoulos B."/>
            <person name="Lipzen A."/>
            <person name="Chen C."/>
            <person name="Yan M."/>
            <person name="Daum C."/>
            <person name="Ng V."/>
            <person name="Clum A."/>
            <person name="Steindorff A."/>
            <person name="Ohm R.A."/>
            <person name="Martin F."/>
            <person name="Silar P."/>
            <person name="Natvig D.O."/>
            <person name="Lalanne C."/>
            <person name="Gautier V."/>
            <person name="Ament-Velasquez S.L."/>
            <person name="Kruys A."/>
            <person name="Hutchinson M.I."/>
            <person name="Powell A.J."/>
            <person name="Barry K."/>
            <person name="Miller A.N."/>
            <person name="Grigoriev I.V."/>
            <person name="Debuchy R."/>
            <person name="Gladieux P."/>
            <person name="Hiltunen Thoren M."/>
            <person name="Johannesson H."/>
        </authorList>
    </citation>
    <scope>NUCLEOTIDE SEQUENCE</scope>
    <source>
        <strain evidence="3">CBS 333.67</strain>
    </source>
</reference>
<dbReference type="Pfam" id="PF12146">
    <property type="entry name" value="Hydrolase_4"/>
    <property type="match status" value="1"/>
</dbReference>
<sequence length="311" mass="34393">MAVTPSKPRHEVVTCKTIDGITLEGWFYPVEGPAPAIVMTHGFNCVKEMSLSDTAEGFQRRGYNVYLYDSRSVGASGGHPRNQIDPLQMAEDVSDVVSHVMSLPSVDPAKVFLWGMSLGGTVSAVAAIVDRRVAGVLMVCPIFHFVRPDRRTRAFAQLMRDRVSQLRGNEPYTLQPFNSKGENPIGMAGAGGPGGREAYVLMRTAVERGHPSFRDRITLQTYHKLALFQPLPLMDLLEEVPVMMMVPELDDMSPAADQRTAFERLRVPKKMYFAEGRGHMTILTGEGTEDIFEAMVGFFDDVSSSRFVSDS</sequence>